<dbReference type="PROSITE" id="PS00108">
    <property type="entry name" value="PROTEIN_KINASE_ST"/>
    <property type="match status" value="1"/>
</dbReference>
<name>A0A151ZSG1_TIELA</name>
<evidence type="ECO:0000256" key="4">
    <source>
        <dbReference type="ARBA" id="ARBA00022741"/>
    </source>
</evidence>
<keyword evidence="4 9" id="KW-0547">Nucleotide-binding</keyword>
<keyword evidence="5" id="KW-0418">Kinase</keyword>
<dbReference type="AlphaFoldDB" id="A0A151ZSG1"/>
<evidence type="ECO:0000256" key="2">
    <source>
        <dbReference type="ARBA" id="ARBA00022527"/>
    </source>
</evidence>
<evidence type="ECO:0000256" key="5">
    <source>
        <dbReference type="ARBA" id="ARBA00022777"/>
    </source>
</evidence>
<dbReference type="FunFam" id="1.10.510.10:FF:000571">
    <property type="entry name" value="Maternal embryonic leucine zipper kinase"/>
    <property type="match status" value="1"/>
</dbReference>
<dbReference type="SMART" id="SM00220">
    <property type="entry name" value="S_TKc"/>
    <property type="match status" value="1"/>
</dbReference>
<keyword evidence="3" id="KW-0808">Transferase</keyword>
<evidence type="ECO:0000313" key="14">
    <source>
        <dbReference type="Proteomes" id="UP000076078"/>
    </source>
</evidence>
<dbReference type="InterPro" id="IPR017441">
    <property type="entry name" value="Protein_kinase_ATP_BS"/>
</dbReference>
<evidence type="ECO:0000256" key="3">
    <source>
        <dbReference type="ARBA" id="ARBA00022679"/>
    </source>
</evidence>
<dbReference type="PANTHER" id="PTHR24347">
    <property type="entry name" value="SERINE/THREONINE-PROTEIN KINASE"/>
    <property type="match status" value="1"/>
</dbReference>
<dbReference type="InterPro" id="IPR011009">
    <property type="entry name" value="Kinase-like_dom_sf"/>
</dbReference>
<dbReference type="EC" id="2.7.11.1" evidence="1"/>
<comment type="catalytic activity">
    <reaction evidence="8">
        <text>L-seryl-[protein] + ATP = O-phospho-L-seryl-[protein] + ADP + H(+)</text>
        <dbReference type="Rhea" id="RHEA:17989"/>
        <dbReference type="Rhea" id="RHEA-COMP:9863"/>
        <dbReference type="Rhea" id="RHEA-COMP:11604"/>
        <dbReference type="ChEBI" id="CHEBI:15378"/>
        <dbReference type="ChEBI" id="CHEBI:29999"/>
        <dbReference type="ChEBI" id="CHEBI:30616"/>
        <dbReference type="ChEBI" id="CHEBI:83421"/>
        <dbReference type="ChEBI" id="CHEBI:456216"/>
        <dbReference type="EC" id="2.7.11.1"/>
    </reaction>
</comment>
<comment type="similarity">
    <text evidence="10">Belongs to the protein kinase superfamily.</text>
</comment>
<evidence type="ECO:0000256" key="11">
    <source>
        <dbReference type="SAM" id="MobiDB-lite"/>
    </source>
</evidence>
<protein>
    <recommendedName>
        <fullName evidence="1">non-specific serine/threonine protein kinase</fullName>
        <ecNumber evidence="1">2.7.11.1</ecNumber>
    </recommendedName>
</protein>
<accession>A0A151ZSG1</accession>
<evidence type="ECO:0000256" key="6">
    <source>
        <dbReference type="ARBA" id="ARBA00022840"/>
    </source>
</evidence>
<feature type="region of interest" description="Disordered" evidence="11">
    <location>
        <begin position="301"/>
        <end position="320"/>
    </location>
</feature>
<evidence type="ECO:0000313" key="13">
    <source>
        <dbReference type="EMBL" id="KYQ96882.1"/>
    </source>
</evidence>
<dbReference type="Gene3D" id="1.10.510.10">
    <property type="entry name" value="Transferase(Phosphotransferase) domain 1"/>
    <property type="match status" value="1"/>
</dbReference>
<dbReference type="GO" id="GO:0004674">
    <property type="term" value="F:protein serine/threonine kinase activity"/>
    <property type="evidence" value="ECO:0007669"/>
    <property type="project" value="UniProtKB-KW"/>
</dbReference>
<evidence type="ECO:0000256" key="8">
    <source>
        <dbReference type="ARBA" id="ARBA00048679"/>
    </source>
</evidence>
<evidence type="ECO:0000256" key="7">
    <source>
        <dbReference type="ARBA" id="ARBA00047899"/>
    </source>
</evidence>
<reference evidence="13 14" key="1">
    <citation type="submission" date="2015-12" db="EMBL/GenBank/DDBJ databases">
        <title>Dictyostelia acquired genes for synthesis and detection of signals that induce cell-type specialization by lateral gene transfer from prokaryotes.</title>
        <authorList>
            <person name="Gloeckner G."/>
            <person name="Schaap P."/>
        </authorList>
    </citation>
    <scope>NUCLEOTIDE SEQUENCE [LARGE SCALE GENOMIC DNA]</scope>
    <source>
        <strain evidence="13 14">TK</strain>
    </source>
</reference>
<dbReference type="OMA" id="FGRPPFY"/>
<evidence type="ECO:0000256" key="1">
    <source>
        <dbReference type="ARBA" id="ARBA00012513"/>
    </source>
</evidence>
<evidence type="ECO:0000256" key="10">
    <source>
        <dbReference type="RuleBase" id="RU000304"/>
    </source>
</evidence>
<evidence type="ECO:0000256" key="9">
    <source>
        <dbReference type="PROSITE-ProRule" id="PRU10141"/>
    </source>
</evidence>
<dbReference type="PROSITE" id="PS00107">
    <property type="entry name" value="PROTEIN_KINASE_ATP"/>
    <property type="match status" value="1"/>
</dbReference>
<proteinExistence type="inferred from homology"/>
<dbReference type="InterPro" id="IPR008271">
    <property type="entry name" value="Ser/Thr_kinase_AS"/>
</dbReference>
<dbReference type="OrthoDB" id="40902at2759"/>
<dbReference type="InParanoid" id="A0A151ZSG1"/>
<keyword evidence="14" id="KW-1185">Reference proteome</keyword>
<dbReference type="Pfam" id="PF00069">
    <property type="entry name" value="Pkinase"/>
    <property type="match status" value="1"/>
</dbReference>
<dbReference type="FunFam" id="3.30.200.20:FF:000042">
    <property type="entry name" value="Aurora kinase A"/>
    <property type="match status" value="1"/>
</dbReference>
<sequence length="357" mass="40357">MSKGSVYDNYDITEIIGEGTYSTVTVATQKRNKEKYAIKIISKEILCTKQKREMVDWEISILSKCSHPHIVDFIEYFESDEDICLVLEWIPNGDLFDRIVKGGVFTEEQARMTMKSILSAVEYLHDKSLVHRDLKPENILFNSEDGDIKLADFGLSKYYDESEGMDTETSGQCGTPMYHAPEIASKKIYRKGVDMWSAGCILYFILFGRPPFYGDDESQIYKLVSQGDWSFPEDNDQQISDEVKDIIKCLLEQDPNKRLTAKDALEHPWILGERHYSPLLHSSLPKSQSNHSISIDLSSSNGSKISISSSNSSQDLSLRSSNTNPIQIKKTSLLRSSLNTSVDLFRFANGTPPTSKS</sequence>
<comment type="catalytic activity">
    <reaction evidence="7">
        <text>L-threonyl-[protein] + ATP = O-phospho-L-threonyl-[protein] + ADP + H(+)</text>
        <dbReference type="Rhea" id="RHEA:46608"/>
        <dbReference type="Rhea" id="RHEA-COMP:11060"/>
        <dbReference type="Rhea" id="RHEA-COMP:11605"/>
        <dbReference type="ChEBI" id="CHEBI:15378"/>
        <dbReference type="ChEBI" id="CHEBI:30013"/>
        <dbReference type="ChEBI" id="CHEBI:30616"/>
        <dbReference type="ChEBI" id="CHEBI:61977"/>
        <dbReference type="ChEBI" id="CHEBI:456216"/>
        <dbReference type="EC" id="2.7.11.1"/>
    </reaction>
</comment>
<dbReference type="InterPro" id="IPR000719">
    <property type="entry name" value="Prot_kinase_dom"/>
</dbReference>
<dbReference type="Proteomes" id="UP000076078">
    <property type="component" value="Unassembled WGS sequence"/>
</dbReference>
<keyword evidence="2 10" id="KW-0723">Serine/threonine-protein kinase</keyword>
<feature type="domain" description="Protein kinase" evidence="12">
    <location>
        <begin position="10"/>
        <end position="270"/>
    </location>
</feature>
<comment type="caution">
    <text evidence="13">The sequence shown here is derived from an EMBL/GenBank/DDBJ whole genome shotgun (WGS) entry which is preliminary data.</text>
</comment>
<dbReference type="STRING" id="361077.A0A151ZSG1"/>
<dbReference type="PROSITE" id="PS50011">
    <property type="entry name" value="PROTEIN_KINASE_DOM"/>
    <property type="match status" value="1"/>
</dbReference>
<organism evidence="13 14">
    <name type="scientific">Tieghemostelium lacteum</name>
    <name type="common">Slime mold</name>
    <name type="synonym">Dictyostelium lacteum</name>
    <dbReference type="NCBI Taxonomy" id="361077"/>
    <lineage>
        <taxon>Eukaryota</taxon>
        <taxon>Amoebozoa</taxon>
        <taxon>Evosea</taxon>
        <taxon>Eumycetozoa</taxon>
        <taxon>Dictyostelia</taxon>
        <taxon>Dictyosteliales</taxon>
        <taxon>Raperosteliaceae</taxon>
        <taxon>Tieghemostelium</taxon>
    </lineage>
</organism>
<dbReference type="GO" id="GO:0005524">
    <property type="term" value="F:ATP binding"/>
    <property type="evidence" value="ECO:0007669"/>
    <property type="project" value="UniProtKB-UniRule"/>
</dbReference>
<dbReference type="CDD" id="cd05117">
    <property type="entry name" value="STKc_CAMK"/>
    <property type="match status" value="1"/>
</dbReference>
<dbReference type="EMBL" id="LODT01000021">
    <property type="protein sequence ID" value="KYQ96882.1"/>
    <property type="molecule type" value="Genomic_DNA"/>
</dbReference>
<evidence type="ECO:0000259" key="12">
    <source>
        <dbReference type="PROSITE" id="PS50011"/>
    </source>
</evidence>
<keyword evidence="6 9" id="KW-0067">ATP-binding</keyword>
<gene>
    <name evidence="13" type="ORF">DLAC_04196</name>
</gene>
<dbReference type="SUPFAM" id="SSF56112">
    <property type="entry name" value="Protein kinase-like (PK-like)"/>
    <property type="match status" value="1"/>
</dbReference>
<feature type="binding site" evidence="9">
    <location>
        <position position="39"/>
    </location>
    <ligand>
        <name>ATP</name>
        <dbReference type="ChEBI" id="CHEBI:30616"/>
    </ligand>
</feature>